<dbReference type="Ensembl" id="ENSACAT00000009072.4">
    <property type="protein sequence ID" value="ENSACAP00000008881.4"/>
    <property type="gene ID" value="ENSACAG00000009087.4"/>
</dbReference>
<dbReference type="InParanoid" id="G1KIF5"/>
<reference evidence="2" key="3">
    <citation type="submission" date="2025-09" db="UniProtKB">
        <authorList>
            <consortium name="Ensembl"/>
        </authorList>
    </citation>
    <scope>IDENTIFICATION</scope>
</reference>
<sequence length="159" mass="18408">MDNNDVQAYKDEIQSLEEEIKMLAEEYQCSQHALMAYSDGDIIKVMKSLKKTSQEELRQYQSCPDLKTQNELLEADLSFIMKLTGICFTHYTRKPVEKNEAKATHKYQLSGNCQSVPFQMEFQLLEENENKKNISATVTDLNIVIESEEYSDLSTFVTR</sequence>
<keyword evidence="3" id="KW-1185">Reference proteome</keyword>
<dbReference type="PANTHER" id="PTHR28577:SF1">
    <property type="entry name" value="CENTROMERE PROTEIN P"/>
    <property type="match status" value="1"/>
</dbReference>
<reference evidence="2 3" key="1">
    <citation type="submission" date="2009-12" db="EMBL/GenBank/DDBJ databases">
        <title>The Genome Sequence of Anolis carolinensis (Green Anole Lizard).</title>
        <authorList>
            <consortium name="The Genome Sequencing Platform"/>
            <person name="Di Palma F."/>
            <person name="Alfoldi J."/>
            <person name="Heiman D."/>
            <person name="Young S."/>
            <person name="Grabherr M."/>
            <person name="Johnson J."/>
            <person name="Lander E.S."/>
            <person name="Lindblad-Toh K."/>
        </authorList>
    </citation>
    <scope>NUCLEOTIDE SEQUENCE [LARGE SCALE GENOMIC DNA]</scope>
    <source>
        <strain evidence="2 3">JBL SC #1</strain>
    </source>
</reference>
<evidence type="ECO:0000256" key="1">
    <source>
        <dbReference type="SAM" id="Coils"/>
    </source>
</evidence>
<feature type="coiled-coil region" evidence="1">
    <location>
        <begin position="6"/>
        <end position="33"/>
    </location>
</feature>
<dbReference type="GO" id="GO:0034080">
    <property type="term" value="P:CENP-A containing chromatin assembly"/>
    <property type="evidence" value="ECO:0007669"/>
    <property type="project" value="InterPro"/>
</dbReference>
<proteinExistence type="predicted"/>
<accession>G1KIF5</accession>
<dbReference type="FunCoup" id="G1KIF5">
    <property type="interactions" value="120"/>
</dbReference>
<dbReference type="Pfam" id="PF13096">
    <property type="entry name" value="CENP-P"/>
    <property type="match status" value="1"/>
</dbReference>
<dbReference type="InterPro" id="IPR027801">
    <property type="entry name" value="CENP-P"/>
</dbReference>
<dbReference type="PANTHER" id="PTHR28577">
    <property type="entry name" value="CENTROMERE PROTEIN P"/>
    <property type="match status" value="1"/>
</dbReference>
<dbReference type="Bgee" id="ENSACAG00000009087">
    <property type="expression patterns" value="Expressed in forelimb bud and 11 other cell types or tissues"/>
</dbReference>
<dbReference type="eggNOG" id="ENOG502S17P">
    <property type="taxonomic scope" value="Eukaryota"/>
</dbReference>
<evidence type="ECO:0000313" key="2">
    <source>
        <dbReference type="Ensembl" id="ENSACAP00000008881.4"/>
    </source>
</evidence>
<evidence type="ECO:0000313" key="3">
    <source>
        <dbReference type="Proteomes" id="UP000001646"/>
    </source>
</evidence>
<protein>
    <submittedName>
        <fullName evidence="2">Uncharacterized protein</fullName>
    </submittedName>
</protein>
<dbReference type="GeneTree" id="ENSGT00980000199506"/>
<keyword evidence="1" id="KW-0175">Coiled coil</keyword>
<dbReference type="GO" id="GO:0000775">
    <property type="term" value="C:chromosome, centromeric region"/>
    <property type="evidence" value="ECO:0007669"/>
    <property type="project" value="InterPro"/>
</dbReference>
<name>G1KIF5_ANOCA</name>
<dbReference type="AlphaFoldDB" id="G1KIF5"/>
<organism evidence="2 3">
    <name type="scientific">Anolis carolinensis</name>
    <name type="common">Green anole</name>
    <name type="synonym">American chameleon</name>
    <dbReference type="NCBI Taxonomy" id="28377"/>
    <lineage>
        <taxon>Eukaryota</taxon>
        <taxon>Metazoa</taxon>
        <taxon>Chordata</taxon>
        <taxon>Craniata</taxon>
        <taxon>Vertebrata</taxon>
        <taxon>Euteleostomi</taxon>
        <taxon>Lepidosauria</taxon>
        <taxon>Squamata</taxon>
        <taxon>Bifurcata</taxon>
        <taxon>Unidentata</taxon>
        <taxon>Episquamata</taxon>
        <taxon>Toxicofera</taxon>
        <taxon>Iguania</taxon>
        <taxon>Dactyloidae</taxon>
        <taxon>Anolis</taxon>
    </lineage>
</organism>
<dbReference type="Proteomes" id="UP000001646">
    <property type="component" value="Chromosome 2"/>
</dbReference>
<reference evidence="2" key="2">
    <citation type="submission" date="2025-08" db="UniProtKB">
        <authorList>
            <consortium name="Ensembl"/>
        </authorList>
    </citation>
    <scope>IDENTIFICATION</scope>
</reference>
<dbReference type="HOGENOM" id="CLU_084497_0_0_1"/>
<dbReference type="STRING" id="28377.ENSACAP00000008881"/>